<evidence type="ECO:0000313" key="9">
    <source>
        <dbReference type="EMBL" id="PSX09467.1"/>
    </source>
</evidence>
<evidence type="ECO:0000256" key="7">
    <source>
        <dbReference type="SAM" id="MobiDB-lite"/>
    </source>
</evidence>
<evidence type="ECO:0000256" key="6">
    <source>
        <dbReference type="RuleBase" id="RU003512"/>
    </source>
</evidence>
<keyword evidence="5" id="KW-0406">Ion transport</keyword>
<dbReference type="AlphaFoldDB" id="A0A855SFR1"/>
<sequence length="364" mass="39527">MQRISSLLCAAALALSGSAMADDFKVVTTIKPLNLIVSELVQGAATSDAILPPGASPHDYALRPSDVKKLNDADLVIWVGPQLETFLTKLMATNPNSFALTKQAGIHFLNYGEKGSDDHSDHAGHGHADHGDHASHDGHDDHGDHASHDGHDDHGDHADHDGHDAGHEGHDDHGDHADHDGHDEHAGHHHHHHSGLDPHFWMGPKQTIEAANVITEALIKHDPLHKTVYLANLSTFTSEVNQAVSELNAEIKPLSNKGYFVFHDGYGYFEHQFGLNNLGHFTVEPDRKPGAKTLIAIRESLKDKQAYCVFSEPQFSPAVVDSVTKGTEVNIGTLDPMATNVQVGKGGYVRFIKELGQSFTKCLK</sequence>
<comment type="caution">
    <text evidence="9">The sequence shown here is derived from an EMBL/GenBank/DDBJ whole genome shotgun (WGS) entry which is preliminary data.</text>
</comment>
<feature type="region of interest" description="Disordered" evidence="7">
    <location>
        <begin position="115"/>
        <end position="200"/>
    </location>
</feature>
<dbReference type="SUPFAM" id="SSF53807">
    <property type="entry name" value="Helical backbone' metal receptor"/>
    <property type="match status" value="1"/>
</dbReference>
<name>A0A855SFR1_PHOAN</name>
<reference evidence="9 10" key="1">
    <citation type="submission" date="2018-01" db="EMBL/GenBank/DDBJ databases">
        <title>Whole genome sequencing of Histamine producing bacteria.</title>
        <authorList>
            <person name="Butler K."/>
        </authorList>
    </citation>
    <scope>NUCLEOTIDE SEQUENCE [LARGE SCALE GENOMIC DNA]</scope>
    <source>
        <strain evidence="9 10">A2-1</strain>
    </source>
</reference>
<feature type="signal peptide" evidence="8">
    <location>
        <begin position="1"/>
        <end position="21"/>
    </location>
</feature>
<dbReference type="RefSeq" id="WP_107131337.1">
    <property type="nucleotide sequence ID" value="NZ_PYOV01000001.1"/>
</dbReference>
<dbReference type="Pfam" id="PF01297">
    <property type="entry name" value="ZnuA"/>
    <property type="match status" value="1"/>
</dbReference>
<dbReference type="GO" id="GO:0007155">
    <property type="term" value="P:cell adhesion"/>
    <property type="evidence" value="ECO:0007669"/>
    <property type="project" value="InterPro"/>
</dbReference>
<protein>
    <recommendedName>
        <fullName evidence="2">High-affinity zinc uptake system protein ZnuA</fullName>
    </recommendedName>
</protein>
<feature type="chain" id="PRO_5032674995" description="High-affinity zinc uptake system protein ZnuA" evidence="8">
    <location>
        <begin position="22"/>
        <end position="364"/>
    </location>
</feature>
<dbReference type="InterPro" id="IPR006127">
    <property type="entry name" value="ZnuA-like"/>
</dbReference>
<organism evidence="9 10">
    <name type="scientific">Photobacterium angustum</name>
    <dbReference type="NCBI Taxonomy" id="661"/>
    <lineage>
        <taxon>Bacteria</taxon>
        <taxon>Pseudomonadati</taxon>
        <taxon>Pseudomonadota</taxon>
        <taxon>Gammaproteobacteria</taxon>
        <taxon>Vibrionales</taxon>
        <taxon>Vibrionaceae</taxon>
        <taxon>Photobacterium</taxon>
    </lineage>
</organism>
<dbReference type="PANTHER" id="PTHR42953">
    <property type="entry name" value="HIGH-AFFINITY ZINC UPTAKE SYSTEM PROTEIN ZNUA-RELATED"/>
    <property type="match status" value="1"/>
</dbReference>
<dbReference type="PANTHER" id="PTHR42953:SF3">
    <property type="entry name" value="HIGH-AFFINITY ZINC UPTAKE SYSTEM PROTEIN ZNUA"/>
    <property type="match status" value="1"/>
</dbReference>
<dbReference type="InterPro" id="IPR006128">
    <property type="entry name" value="Lipoprotein_PsaA-like"/>
</dbReference>
<dbReference type="Gene3D" id="3.40.50.1980">
    <property type="entry name" value="Nitrogenase molybdenum iron protein domain"/>
    <property type="match status" value="3"/>
</dbReference>
<evidence type="ECO:0000313" key="10">
    <source>
        <dbReference type="Proteomes" id="UP000241440"/>
    </source>
</evidence>
<gene>
    <name evidence="9" type="ORF">C0W41_01370</name>
</gene>
<dbReference type="PRINTS" id="PR00690">
    <property type="entry name" value="ADHESNFAMILY"/>
</dbReference>
<dbReference type="Proteomes" id="UP000241440">
    <property type="component" value="Unassembled WGS sequence"/>
</dbReference>
<dbReference type="InterPro" id="IPR050492">
    <property type="entry name" value="Bact_metal-bind_prot9"/>
</dbReference>
<evidence type="ECO:0000256" key="2">
    <source>
        <dbReference type="ARBA" id="ARBA00015915"/>
    </source>
</evidence>
<evidence type="ECO:0000256" key="8">
    <source>
        <dbReference type="SAM" id="SignalP"/>
    </source>
</evidence>
<keyword evidence="5" id="KW-0862">Zinc</keyword>
<evidence type="ECO:0000256" key="4">
    <source>
        <dbReference type="ARBA" id="ARBA00022729"/>
    </source>
</evidence>
<dbReference type="FunFam" id="3.40.50.1980:FF:000006">
    <property type="entry name" value="Zinc ABC transporter substrate-binding protein ZnuA"/>
    <property type="match status" value="1"/>
</dbReference>
<keyword evidence="4 8" id="KW-0732">Signal</keyword>
<evidence type="ECO:0000256" key="3">
    <source>
        <dbReference type="ARBA" id="ARBA00022448"/>
    </source>
</evidence>
<evidence type="ECO:0000256" key="5">
    <source>
        <dbReference type="ARBA" id="ARBA00022906"/>
    </source>
</evidence>
<proteinExistence type="inferred from homology"/>
<keyword evidence="3 6" id="KW-0813">Transport</keyword>
<keyword evidence="5" id="KW-0864">Zinc transport</keyword>
<dbReference type="GO" id="GO:0046872">
    <property type="term" value="F:metal ion binding"/>
    <property type="evidence" value="ECO:0007669"/>
    <property type="project" value="InterPro"/>
</dbReference>
<feature type="compositionally biased region" description="Basic and acidic residues" evidence="7">
    <location>
        <begin position="115"/>
        <end position="186"/>
    </location>
</feature>
<comment type="similarity">
    <text evidence="1 6">Belongs to the bacterial solute-binding protein 9 family.</text>
</comment>
<dbReference type="GO" id="GO:0006829">
    <property type="term" value="P:zinc ion transport"/>
    <property type="evidence" value="ECO:0007669"/>
    <property type="project" value="UniProtKB-KW"/>
</dbReference>
<dbReference type="NCBIfam" id="NF007091">
    <property type="entry name" value="PRK09545.1"/>
    <property type="match status" value="1"/>
</dbReference>
<accession>A0A855SFR1</accession>
<dbReference type="EMBL" id="PYOY01000001">
    <property type="protein sequence ID" value="PSX09467.1"/>
    <property type="molecule type" value="Genomic_DNA"/>
</dbReference>
<dbReference type="GeneID" id="61228272"/>
<evidence type="ECO:0000256" key="1">
    <source>
        <dbReference type="ARBA" id="ARBA00011028"/>
    </source>
</evidence>